<dbReference type="SMART" id="SM00129">
    <property type="entry name" value="KISc"/>
    <property type="match status" value="1"/>
</dbReference>
<dbReference type="GO" id="GO:0005524">
    <property type="term" value="F:ATP binding"/>
    <property type="evidence" value="ECO:0007669"/>
    <property type="project" value="UniProtKB-UniRule"/>
</dbReference>
<dbReference type="GO" id="GO:0007018">
    <property type="term" value="P:microtubule-based movement"/>
    <property type="evidence" value="ECO:0007669"/>
    <property type="project" value="InterPro"/>
</dbReference>
<evidence type="ECO:0000259" key="9">
    <source>
        <dbReference type="PROSITE" id="PS50067"/>
    </source>
</evidence>
<dbReference type="Pfam" id="PF00225">
    <property type="entry name" value="Kinesin"/>
    <property type="match status" value="1"/>
</dbReference>
<evidence type="ECO:0000256" key="6">
    <source>
        <dbReference type="RuleBase" id="RU000394"/>
    </source>
</evidence>
<feature type="compositionally biased region" description="Polar residues" evidence="8">
    <location>
        <begin position="77"/>
        <end position="96"/>
    </location>
</feature>
<dbReference type="GO" id="GO:0007052">
    <property type="term" value="P:mitotic spindle organization"/>
    <property type="evidence" value="ECO:0007669"/>
    <property type="project" value="TreeGrafter"/>
</dbReference>
<evidence type="ECO:0000256" key="5">
    <source>
        <dbReference type="PROSITE-ProRule" id="PRU00283"/>
    </source>
</evidence>
<dbReference type="PROSITE" id="PS00411">
    <property type="entry name" value="KINESIN_MOTOR_1"/>
    <property type="match status" value="1"/>
</dbReference>
<feature type="binding site" evidence="5">
    <location>
        <begin position="201"/>
        <end position="208"/>
    </location>
    <ligand>
        <name>ATP</name>
        <dbReference type="ChEBI" id="CHEBI:30616"/>
    </ligand>
</feature>
<dbReference type="FunFam" id="3.40.850.10:FF:000080">
    <property type="entry name" value="Kinesin-like protein"/>
    <property type="match status" value="1"/>
</dbReference>
<protein>
    <recommendedName>
        <fullName evidence="6">Kinesin-like protein</fullName>
    </recommendedName>
</protein>
<keyword evidence="7" id="KW-0175">Coiled coil</keyword>
<dbReference type="OrthoDB" id="7472163at2759"/>
<keyword evidence="2 5" id="KW-0547">Nucleotide-binding</keyword>
<comment type="caution">
    <text evidence="10">The sequence shown here is derived from an EMBL/GenBank/DDBJ whole genome shotgun (WGS) entry which is preliminary data.</text>
</comment>
<comment type="subcellular location">
    <subcellularLocation>
        <location evidence="1">Cytoplasm</location>
        <location evidence="1">Cytoskeleton</location>
    </subcellularLocation>
</comment>
<dbReference type="PANTHER" id="PTHR47969:SF33">
    <property type="entry name" value="KINESIN-LIKE PROTEIN"/>
    <property type="match status" value="1"/>
</dbReference>
<feature type="compositionally biased region" description="Low complexity" evidence="8">
    <location>
        <begin position="605"/>
        <end position="616"/>
    </location>
</feature>
<keyword evidence="3 5" id="KW-0067">ATP-binding</keyword>
<evidence type="ECO:0000256" key="3">
    <source>
        <dbReference type="ARBA" id="ARBA00022840"/>
    </source>
</evidence>
<evidence type="ECO:0000256" key="8">
    <source>
        <dbReference type="SAM" id="MobiDB-lite"/>
    </source>
</evidence>
<dbReference type="PRINTS" id="PR00380">
    <property type="entry name" value="KINESINHEAVY"/>
</dbReference>
<dbReference type="Proteomes" id="UP000494256">
    <property type="component" value="Unassembled WGS sequence"/>
</dbReference>
<keyword evidence="5 6" id="KW-0505">Motor protein</keyword>
<evidence type="ECO:0000256" key="4">
    <source>
        <dbReference type="ARBA" id="ARBA00023212"/>
    </source>
</evidence>
<proteinExistence type="inferred from homology"/>
<name>A0A8S0Z669_ARCPL</name>
<dbReference type="InterPro" id="IPR027640">
    <property type="entry name" value="Kinesin-like_fam"/>
</dbReference>
<dbReference type="PANTHER" id="PTHR47969">
    <property type="entry name" value="CHROMOSOME-ASSOCIATED KINESIN KIF4A-RELATED"/>
    <property type="match status" value="1"/>
</dbReference>
<dbReference type="EMBL" id="CADEBD010000276">
    <property type="protein sequence ID" value="CAB3227283.1"/>
    <property type="molecule type" value="Genomic_DNA"/>
</dbReference>
<dbReference type="CDD" id="cd00106">
    <property type="entry name" value="KISc"/>
    <property type="match status" value="1"/>
</dbReference>
<evidence type="ECO:0000313" key="10">
    <source>
        <dbReference type="EMBL" id="CAB3227283.1"/>
    </source>
</evidence>
<feature type="region of interest" description="Disordered" evidence="8">
    <location>
        <begin position="589"/>
        <end position="616"/>
    </location>
</feature>
<accession>A0A8S0Z669</accession>
<dbReference type="PROSITE" id="PS50067">
    <property type="entry name" value="KINESIN_MOTOR_2"/>
    <property type="match status" value="1"/>
</dbReference>
<dbReference type="InterPro" id="IPR036961">
    <property type="entry name" value="Kinesin_motor_dom_sf"/>
</dbReference>
<feature type="region of interest" description="Disordered" evidence="8">
    <location>
        <begin position="1"/>
        <end position="113"/>
    </location>
</feature>
<evidence type="ECO:0000256" key="2">
    <source>
        <dbReference type="ARBA" id="ARBA00022741"/>
    </source>
</evidence>
<comment type="similarity">
    <text evidence="5 6">Belongs to the TRAFAC class myosin-kinesin ATPase superfamily. Kinesin family.</text>
</comment>
<evidence type="ECO:0000256" key="1">
    <source>
        <dbReference type="ARBA" id="ARBA00004245"/>
    </source>
</evidence>
<dbReference type="InterPro" id="IPR001752">
    <property type="entry name" value="Kinesin_motor_dom"/>
</dbReference>
<dbReference type="SUPFAM" id="SSF52540">
    <property type="entry name" value="P-loop containing nucleoside triphosphate hydrolases"/>
    <property type="match status" value="1"/>
</dbReference>
<dbReference type="GO" id="GO:0003777">
    <property type="term" value="F:microtubule motor activity"/>
    <property type="evidence" value="ECO:0007669"/>
    <property type="project" value="InterPro"/>
</dbReference>
<gene>
    <name evidence="10" type="ORF">APLA_LOCUS2929</name>
</gene>
<dbReference type="GO" id="GO:0051231">
    <property type="term" value="P:spindle elongation"/>
    <property type="evidence" value="ECO:0007669"/>
    <property type="project" value="TreeGrafter"/>
</dbReference>
<keyword evidence="6" id="KW-0493">Microtubule</keyword>
<reference evidence="10 11" key="1">
    <citation type="submission" date="2020-04" db="EMBL/GenBank/DDBJ databases">
        <authorList>
            <person name="Wallbank WR R."/>
            <person name="Pardo Diaz C."/>
            <person name="Kozak K."/>
            <person name="Martin S."/>
            <person name="Jiggins C."/>
            <person name="Moest M."/>
            <person name="Warren A I."/>
            <person name="Byers J.R.P. K."/>
            <person name="Montejo-Kovacevich G."/>
            <person name="Yen C E."/>
        </authorList>
    </citation>
    <scope>NUCLEOTIDE SEQUENCE [LARGE SCALE GENOMIC DNA]</scope>
</reference>
<dbReference type="AlphaFoldDB" id="A0A8S0Z669"/>
<feature type="compositionally biased region" description="Polar residues" evidence="8">
    <location>
        <begin position="590"/>
        <end position="604"/>
    </location>
</feature>
<keyword evidence="4" id="KW-0963">Cytoplasm</keyword>
<keyword evidence="4" id="KW-0206">Cytoskeleton</keyword>
<organism evidence="10 11">
    <name type="scientific">Arctia plantaginis</name>
    <name type="common">Wood tiger moth</name>
    <name type="synonym">Phalaena plantaginis</name>
    <dbReference type="NCBI Taxonomy" id="874455"/>
    <lineage>
        <taxon>Eukaryota</taxon>
        <taxon>Metazoa</taxon>
        <taxon>Ecdysozoa</taxon>
        <taxon>Arthropoda</taxon>
        <taxon>Hexapoda</taxon>
        <taxon>Insecta</taxon>
        <taxon>Pterygota</taxon>
        <taxon>Neoptera</taxon>
        <taxon>Endopterygota</taxon>
        <taxon>Lepidoptera</taxon>
        <taxon>Glossata</taxon>
        <taxon>Ditrysia</taxon>
        <taxon>Noctuoidea</taxon>
        <taxon>Erebidae</taxon>
        <taxon>Arctiinae</taxon>
        <taxon>Arctia</taxon>
    </lineage>
</organism>
<dbReference type="InterPro" id="IPR019821">
    <property type="entry name" value="Kinesin_motor_CS"/>
</dbReference>
<dbReference type="GO" id="GO:0008017">
    <property type="term" value="F:microtubule binding"/>
    <property type="evidence" value="ECO:0007669"/>
    <property type="project" value="InterPro"/>
</dbReference>
<dbReference type="Gene3D" id="3.40.850.10">
    <property type="entry name" value="Kinesin motor domain"/>
    <property type="match status" value="1"/>
</dbReference>
<dbReference type="InterPro" id="IPR027417">
    <property type="entry name" value="P-loop_NTPase"/>
</dbReference>
<dbReference type="GO" id="GO:0005874">
    <property type="term" value="C:microtubule"/>
    <property type="evidence" value="ECO:0007669"/>
    <property type="project" value="UniProtKB-KW"/>
</dbReference>
<evidence type="ECO:0000256" key="7">
    <source>
        <dbReference type="SAM" id="Coils"/>
    </source>
</evidence>
<feature type="domain" description="Kinesin motor" evidence="9">
    <location>
        <begin position="116"/>
        <end position="456"/>
    </location>
</feature>
<dbReference type="GO" id="GO:0005875">
    <property type="term" value="C:microtubule associated complex"/>
    <property type="evidence" value="ECO:0007669"/>
    <property type="project" value="TreeGrafter"/>
</dbReference>
<sequence>MVYQRQATPMRAPPTAMSRSISKSAETLNGTPKHGKELKARKSRSTDQPGGGLIKGTSTIGLPALGKSWGKDDDSFRSPSRNGSNPTLPSSGSSRAGSVDRSTRGSSTTLNNDEDNINVVVRVRPISDKERSHGERMLLEFPGKGQVICHNTTPSQKSKVFSYNVVFEPEATQEDVLEFSGVKRLLEMAVEGFSCTAFCYGQTGSGKTHTLTGPPGLVERGTSPYSPEHGLVVRSFVYLFRLINERPDSHFILKASFLEIYNEKVIDLLNPGSARKPLQVRWSKETRGFYVENLFTVDCEQLDDLFAVLEEGMRNRAVGAHAMNAHSSRSHTILCVRVRRDLRADADVTCSTHGKINFVDLAGSEMTKRTHSTGKTLEEANNINRSLMVLGYCIAQLSDGRKRGHIPYRDSKLTKLLADSLAGNGVTLMIACIAPTRSNLSETVNTLRYASRAKKIKSKPIVKMDARDALILSLKREVEALHAENQHLRSALHVQTDYNLDSYSHHRTQSQIEPNKLYQLSQAELVDLVQLHMEENTALRAENTELFGIRDQLLRDHELLSRENERLLKKLEDVNSVCTRSPIIPARPTYSGSNDTNIWTNPATSSANSVASGSSG</sequence>
<evidence type="ECO:0000313" key="11">
    <source>
        <dbReference type="Proteomes" id="UP000494256"/>
    </source>
</evidence>
<feature type="compositionally biased region" description="Polar residues" evidence="8">
    <location>
        <begin position="17"/>
        <end position="30"/>
    </location>
</feature>
<feature type="coiled-coil region" evidence="7">
    <location>
        <begin position="550"/>
        <end position="577"/>
    </location>
</feature>